<dbReference type="Gene3D" id="3.10.180.10">
    <property type="entry name" value="2,3-Dihydroxybiphenyl 1,2-Dioxygenase, domain 1"/>
    <property type="match status" value="1"/>
</dbReference>
<dbReference type="InterPro" id="IPR029068">
    <property type="entry name" value="Glyas_Bleomycin-R_OHBP_Dase"/>
</dbReference>
<gene>
    <name evidence="2" type="ORF">HDF16_003035</name>
</gene>
<dbReference type="Pfam" id="PF00903">
    <property type="entry name" value="Glyoxalase"/>
    <property type="match status" value="1"/>
</dbReference>
<dbReference type="AlphaFoldDB" id="A0A7W8E4B3"/>
<evidence type="ECO:0000259" key="1">
    <source>
        <dbReference type="PROSITE" id="PS51819"/>
    </source>
</evidence>
<dbReference type="RefSeq" id="WP_184217894.1">
    <property type="nucleotide sequence ID" value="NZ_JACHIP010000004.1"/>
</dbReference>
<organism evidence="2 3">
    <name type="scientific">Granulicella aggregans</name>
    <dbReference type="NCBI Taxonomy" id="474949"/>
    <lineage>
        <taxon>Bacteria</taxon>
        <taxon>Pseudomonadati</taxon>
        <taxon>Acidobacteriota</taxon>
        <taxon>Terriglobia</taxon>
        <taxon>Terriglobales</taxon>
        <taxon>Acidobacteriaceae</taxon>
        <taxon>Granulicella</taxon>
    </lineage>
</organism>
<dbReference type="SUPFAM" id="SSF54593">
    <property type="entry name" value="Glyoxalase/Bleomycin resistance protein/Dihydroxybiphenyl dioxygenase"/>
    <property type="match status" value="1"/>
</dbReference>
<dbReference type="EMBL" id="JACHIP010000004">
    <property type="protein sequence ID" value="MBB5058321.1"/>
    <property type="molecule type" value="Genomic_DNA"/>
</dbReference>
<accession>A0A7W8E4B3</accession>
<dbReference type="PROSITE" id="PS51819">
    <property type="entry name" value="VOC"/>
    <property type="match status" value="1"/>
</dbReference>
<evidence type="ECO:0000313" key="3">
    <source>
        <dbReference type="Proteomes" id="UP000540989"/>
    </source>
</evidence>
<comment type="caution">
    <text evidence="2">The sequence shown here is derived from an EMBL/GenBank/DDBJ whole genome shotgun (WGS) entry which is preliminary data.</text>
</comment>
<feature type="domain" description="VOC" evidence="1">
    <location>
        <begin position="6"/>
        <end position="124"/>
    </location>
</feature>
<sequence length="126" mass="14330">MIGPVSIDHLVFRISSFDKTERFYNALLGPPTYRDEESLMYIVGGTRIFFTLAVESELGTYDKESIGLNHIAFGVRSLAELEAMQAQRDSSGIENSGIKIDEYGLKEFIWLDDPDGLRVEFYLRPE</sequence>
<dbReference type="InterPro" id="IPR004360">
    <property type="entry name" value="Glyas_Fos-R_dOase_dom"/>
</dbReference>
<reference evidence="2 3" key="1">
    <citation type="submission" date="2020-08" db="EMBL/GenBank/DDBJ databases">
        <title>Genomic Encyclopedia of Type Strains, Phase IV (KMG-V): Genome sequencing to study the core and pangenomes of soil and plant-associated prokaryotes.</title>
        <authorList>
            <person name="Whitman W."/>
        </authorList>
    </citation>
    <scope>NUCLEOTIDE SEQUENCE [LARGE SCALE GENOMIC DNA]</scope>
    <source>
        <strain evidence="2 3">M8UP14</strain>
    </source>
</reference>
<proteinExistence type="predicted"/>
<dbReference type="Proteomes" id="UP000540989">
    <property type="component" value="Unassembled WGS sequence"/>
</dbReference>
<keyword evidence="3" id="KW-1185">Reference proteome</keyword>
<dbReference type="InterPro" id="IPR037523">
    <property type="entry name" value="VOC_core"/>
</dbReference>
<name>A0A7W8E4B3_9BACT</name>
<protein>
    <submittedName>
        <fullName evidence="2">Glyoxylase I family protein</fullName>
    </submittedName>
</protein>
<evidence type="ECO:0000313" key="2">
    <source>
        <dbReference type="EMBL" id="MBB5058321.1"/>
    </source>
</evidence>